<keyword evidence="4 7" id="KW-0808">Transferase</keyword>
<dbReference type="SUPFAM" id="SSF53335">
    <property type="entry name" value="S-adenosyl-L-methionine-dependent methyltransferases"/>
    <property type="match status" value="1"/>
</dbReference>
<protein>
    <recommendedName>
        <fullName evidence="2 7">Site-specific DNA-methyltransferase (adenine-specific)</fullName>
        <ecNumber evidence="2 7">2.1.1.72</ecNumber>
    </recommendedName>
</protein>
<dbReference type="InterPro" id="IPR002052">
    <property type="entry name" value="DNA_methylase_N6_adenine_CS"/>
</dbReference>
<dbReference type="GO" id="GO:0032259">
    <property type="term" value="P:methylation"/>
    <property type="evidence" value="ECO:0007669"/>
    <property type="project" value="UniProtKB-KW"/>
</dbReference>
<dbReference type="Proteomes" id="UP001164761">
    <property type="component" value="Chromosome"/>
</dbReference>
<comment type="catalytic activity">
    <reaction evidence="6 7">
        <text>a 2'-deoxyadenosine in DNA + S-adenosyl-L-methionine = an N(6)-methyl-2'-deoxyadenosine in DNA + S-adenosyl-L-homocysteine + H(+)</text>
        <dbReference type="Rhea" id="RHEA:15197"/>
        <dbReference type="Rhea" id="RHEA-COMP:12418"/>
        <dbReference type="Rhea" id="RHEA-COMP:12419"/>
        <dbReference type="ChEBI" id="CHEBI:15378"/>
        <dbReference type="ChEBI" id="CHEBI:57856"/>
        <dbReference type="ChEBI" id="CHEBI:59789"/>
        <dbReference type="ChEBI" id="CHEBI:90615"/>
        <dbReference type="ChEBI" id="CHEBI:90616"/>
        <dbReference type="EC" id="2.1.1.72"/>
    </reaction>
</comment>
<keyword evidence="9" id="KW-1185">Reference proteome</keyword>
<evidence type="ECO:0000313" key="9">
    <source>
        <dbReference type="Proteomes" id="UP001164761"/>
    </source>
</evidence>
<dbReference type="Pfam" id="PF02086">
    <property type="entry name" value="MethyltransfD12"/>
    <property type="match status" value="1"/>
</dbReference>
<evidence type="ECO:0000256" key="6">
    <source>
        <dbReference type="ARBA" id="ARBA00047942"/>
    </source>
</evidence>
<organism evidence="8 9">
    <name type="scientific">Alicyclobacillus fastidiosus</name>
    <dbReference type="NCBI Taxonomy" id="392011"/>
    <lineage>
        <taxon>Bacteria</taxon>
        <taxon>Bacillati</taxon>
        <taxon>Bacillota</taxon>
        <taxon>Bacilli</taxon>
        <taxon>Bacillales</taxon>
        <taxon>Alicyclobacillaceae</taxon>
        <taxon>Alicyclobacillus</taxon>
    </lineage>
</organism>
<dbReference type="RefSeq" id="WP_268005460.1">
    <property type="nucleotide sequence ID" value="NZ_CP104067.1"/>
</dbReference>
<dbReference type="PANTHER" id="PTHR30481:SF3">
    <property type="entry name" value="DNA ADENINE METHYLASE"/>
    <property type="match status" value="1"/>
</dbReference>
<dbReference type="PANTHER" id="PTHR30481">
    <property type="entry name" value="DNA ADENINE METHYLASE"/>
    <property type="match status" value="1"/>
</dbReference>
<dbReference type="InterPro" id="IPR012327">
    <property type="entry name" value="MeTrfase_D12"/>
</dbReference>
<evidence type="ECO:0000256" key="7">
    <source>
        <dbReference type="RuleBase" id="RU361257"/>
    </source>
</evidence>
<evidence type="ECO:0000256" key="5">
    <source>
        <dbReference type="ARBA" id="ARBA00022691"/>
    </source>
</evidence>
<comment type="similarity">
    <text evidence="1 7">Belongs to the N(4)/N(6)-methyltransferase family.</text>
</comment>
<proteinExistence type="inferred from homology"/>
<dbReference type="InterPro" id="IPR012263">
    <property type="entry name" value="M_m6A_EcoRV"/>
</dbReference>
<dbReference type="PRINTS" id="PR00505">
    <property type="entry name" value="D12N6MTFRASE"/>
</dbReference>
<dbReference type="InterPro" id="IPR023095">
    <property type="entry name" value="Ade_MeTrfase_dom_2"/>
</dbReference>
<accession>A0ABY6ZFC6</accession>
<evidence type="ECO:0000256" key="3">
    <source>
        <dbReference type="ARBA" id="ARBA00022603"/>
    </source>
</evidence>
<gene>
    <name evidence="8" type="ORF">NZD89_25490</name>
</gene>
<dbReference type="Gene3D" id="3.40.50.150">
    <property type="entry name" value="Vaccinia Virus protein VP39"/>
    <property type="match status" value="1"/>
</dbReference>
<evidence type="ECO:0000313" key="8">
    <source>
        <dbReference type="EMBL" id="WAH41552.1"/>
    </source>
</evidence>
<name>A0ABY6ZFC6_9BACL</name>
<dbReference type="InterPro" id="IPR029063">
    <property type="entry name" value="SAM-dependent_MTases_sf"/>
</dbReference>
<keyword evidence="5 7" id="KW-0949">S-adenosyl-L-methionine</keyword>
<evidence type="ECO:0000256" key="1">
    <source>
        <dbReference type="ARBA" id="ARBA00006594"/>
    </source>
</evidence>
<sequence>MKPFLKWAGSKYRVLSHIRRALPDGGRLIEPFCGSCAVSLNIDRSDYVLNDSNADLIRLYDMLRAHGVEFISYCRQLFTPETNAADVYYQLRDEYNASTDVAHKSALFLYLNRHGYNGLYRTNGRGEFNVPFGRYRKPYFPEREMLEFHARFRAVPFYNVDFETMMREAEPGDVIYCDPPYIPLSRTSNFTSYQAGGFSAESQIRLARVARDLASRGVFILISNHDTPLTREVYQGASFVEFEVQRNISRDGGNRGRAKELLAIYRPQAVAVDSGDPHLSLNFESMR</sequence>
<evidence type="ECO:0000256" key="4">
    <source>
        <dbReference type="ARBA" id="ARBA00022679"/>
    </source>
</evidence>
<evidence type="ECO:0000256" key="2">
    <source>
        <dbReference type="ARBA" id="ARBA00011900"/>
    </source>
</evidence>
<reference evidence="8" key="1">
    <citation type="submission" date="2022-08" db="EMBL/GenBank/DDBJ databases">
        <title>Alicyclobacillus fastidiosus DSM 17978, complete genome.</title>
        <authorList>
            <person name="Wang Q."/>
            <person name="Cai R."/>
            <person name="Wang Z."/>
        </authorList>
    </citation>
    <scope>NUCLEOTIDE SEQUENCE</scope>
    <source>
        <strain evidence="8">DSM 17978</strain>
    </source>
</reference>
<dbReference type="PROSITE" id="PS00092">
    <property type="entry name" value="N6_MTASE"/>
    <property type="match status" value="1"/>
</dbReference>
<dbReference type="Gene3D" id="1.10.1020.10">
    <property type="entry name" value="Adenine-specific Methyltransferase, Domain 2"/>
    <property type="match status" value="1"/>
</dbReference>
<dbReference type="EMBL" id="CP104067">
    <property type="protein sequence ID" value="WAH41552.1"/>
    <property type="molecule type" value="Genomic_DNA"/>
</dbReference>
<dbReference type="EC" id="2.1.1.72" evidence="2 7"/>
<dbReference type="GO" id="GO:0009007">
    <property type="term" value="F:site-specific DNA-methyltransferase (adenine-specific) activity"/>
    <property type="evidence" value="ECO:0007669"/>
    <property type="project" value="UniProtKB-EC"/>
</dbReference>
<dbReference type="PIRSF" id="PIRSF000398">
    <property type="entry name" value="M_m6A_EcoRV"/>
    <property type="match status" value="1"/>
</dbReference>
<dbReference type="NCBIfam" id="TIGR00571">
    <property type="entry name" value="dam"/>
    <property type="match status" value="1"/>
</dbReference>
<keyword evidence="3 7" id="KW-0489">Methyltransferase</keyword>